<evidence type="ECO:0000313" key="1">
    <source>
        <dbReference type="EMBL" id="MED7828125.1"/>
    </source>
</evidence>
<name>A0ABU7FVI8_9ACTN</name>
<reference evidence="1" key="1">
    <citation type="submission" date="2024-01" db="EMBL/GenBank/DDBJ databases">
        <title>First draft genome sequence data of TA4-1, the type strain of Gram-positive actinobacterium Streptomyces chiangmaiensis.</title>
        <authorList>
            <person name="Yasawong M."/>
            <person name="Nantapong N."/>
        </authorList>
    </citation>
    <scope>NUCLEOTIDE SEQUENCE</scope>
    <source>
        <strain evidence="1">TA4-1</strain>
    </source>
</reference>
<dbReference type="Proteomes" id="UP001333996">
    <property type="component" value="Unassembled WGS sequence"/>
</dbReference>
<dbReference type="RefSeq" id="WP_329512484.1">
    <property type="nucleotide sequence ID" value="NZ_BAAAYZ010000059.1"/>
</dbReference>
<protein>
    <submittedName>
        <fullName evidence="1">Uncharacterized protein</fullName>
    </submittedName>
</protein>
<dbReference type="EMBL" id="JAYWVC010000318">
    <property type="protein sequence ID" value="MED7828125.1"/>
    <property type="molecule type" value="Genomic_DNA"/>
</dbReference>
<proteinExistence type="predicted"/>
<organism evidence="1 2">
    <name type="scientific">Streptomyces chiangmaiensis</name>
    <dbReference type="NCBI Taxonomy" id="766497"/>
    <lineage>
        <taxon>Bacteria</taxon>
        <taxon>Bacillati</taxon>
        <taxon>Actinomycetota</taxon>
        <taxon>Actinomycetes</taxon>
        <taxon>Kitasatosporales</taxon>
        <taxon>Streptomycetaceae</taxon>
        <taxon>Streptomyces</taxon>
    </lineage>
</organism>
<evidence type="ECO:0000313" key="2">
    <source>
        <dbReference type="Proteomes" id="UP001333996"/>
    </source>
</evidence>
<keyword evidence="2" id="KW-1185">Reference proteome</keyword>
<sequence>MGGWVYEFAGCPDEGEDRQIAAGDEPGQVLVRERPDGADMVDGFVRESTADMMMVVRFRRVAGGDRSSSLPAIFEACAGLLQLPDEARAQ</sequence>
<gene>
    <name evidence="1" type="ORF">VXC91_41175</name>
</gene>
<comment type="caution">
    <text evidence="1">The sequence shown here is derived from an EMBL/GenBank/DDBJ whole genome shotgun (WGS) entry which is preliminary data.</text>
</comment>
<accession>A0ABU7FVI8</accession>